<dbReference type="PRINTS" id="PR00695">
    <property type="entry name" value="CUNO2RDTASE"/>
</dbReference>
<evidence type="ECO:0000256" key="2">
    <source>
        <dbReference type="ARBA" id="ARBA00004418"/>
    </source>
</evidence>
<comment type="catalytic activity">
    <reaction evidence="16 17">
        <text>nitric oxide + Fe(III)-[cytochrome c] + H2O = Fe(II)-[cytochrome c] + nitrite + 2 H(+)</text>
        <dbReference type="Rhea" id="RHEA:15233"/>
        <dbReference type="Rhea" id="RHEA-COMP:10350"/>
        <dbReference type="Rhea" id="RHEA-COMP:14399"/>
        <dbReference type="ChEBI" id="CHEBI:15377"/>
        <dbReference type="ChEBI" id="CHEBI:15378"/>
        <dbReference type="ChEBI" id="CHEBI:16301"/>
        <dbReference type="ChEBI" id="CHEBI:16480"/>
        <dbReference type="ChEBI" id="CHEBI:29033"/>
        <dbReference type="ChEBI" id="CHEBI:29034"/>
        <dbReference type="EC" id="1.7.2.1"/>
    </reaction>
</comment>
<evidence type="ECO:0000256" key="7">
    <source>
        <dbReference type="ARBA" id="ARBA00017290"/>
    </source>
</evidence>
<evidence type="ECO:0000256" key="3">
    <source>
        <dbReference type="ARBA" id="ARBA00005127"/>
    </source>
</evidence>
<organism evidence="20 21">
    <name type="scientific">Marivita lacus</name>
    <dbReference type="NCBI Taxonomy" id="1323742"/>
    <lineage>
        <taxon>Bacteria</taxon>
        <taxon>Pseudomonadati</taxon>
        <taxon>Pseudomonadota</taxon>
        <taxon>Alphaproteobacteria</taxon>
        <taxon>Rhodobacterales</taxon>
        <taxon>Roseobacteraceae</taxon>
        <taxon>Marivita</taxon>
    </lineage>
</organism>
<keyword evidence="12" id="KW-0274">FAD</keyword>
<comment type="subcellular location">
    <subcellularLocation>
        <location evidence="2">Periplasm</location>
    </subcellularLocation>
</comment>
<feature type="domain" description="Plastocyanin-like" evidence="19">
    <location>
        <begin position="84"/>
        <end position="191"/>
    </location>
</feature>
<dbReference type="InterPro" id="IPR001117">
    <property type="entry name" value="Cu-oxidase_2nd"/>
</dbReference>
<accession>A0ABQ1L1I4</accession>
<keyword evidence="13 17" id="KW-0560">Oxidoreductase</keyword>
<dbReference type="EC" id="1.7.2.1" evidence="6 17"/>
<keyword evidence="9 17" id="KW-0479">Metal-binding</keyword>
<comment type="similarity">
    <text evidence="4 17">Belongs to the multicopper oxidase family.</text>
</comment>
<dbReference type="RefSeq" id="WP_188483679.1">
    <property type="nucleotide sequence ID" value="NZ_BMFC01000013.1"/>
</dbReference>
<evidence type="ECO:0000256" key="13">
    <source>
        <dbReference type="ARBA" id="ARBA00023002"/>
    </source>
</evidence>
<comment type="cofactor">
    <cofactor evidence="1">
        <name>FAD</name>
        <dbReference type="ChEBI" id="CHEBI:57692"/>
    </cofactor>
</comment>
<evidence type="ECO:0000256" key="15">
    <source>
        <dbReference type="ARBA" id="ARBA00023063"/>
    </source>
</evidence>
<evidence type="ECO:0000256" key="5">
    <source>
        <dbReference type="ARBA" id="ARBA00011233"/>
    </source>
</evidence>
<keyword evidence="21" id="KW-1185">Reference proteome</keyword>
<dbReference type="Proteomes" id="UP000645462">
    <property type="component" value="Unassembled WGS sequence"/>
</dbReference>
<evidence type="ECO:0000256" key="8">
    <source>
        <dbReference type="ARBA" id="ARBA00022630"/>
    </source>
</evidence>
<evidence type="ECO:0000256" key="14">
    <source>
        <dbReference type="ARBA" id="ARBA00023008"/>
    </source>
</evidence>
<keyword evidence="10" id="KW-0677">Repeat</keyword>
<comment type="pathway">
    <text evidence="3">Nitrogen metabolism; nitrate reduction (denitrification); dinitrogen from nitrate: step 2/4.</text>
</comment>
<dbReference type="InterPro" id="IPR008972">
    <property type="entry name" value="Cupredoxin"/>
</dbReference>
<evidence type="ECO:0000256" key="11">
    <source>
        <dbReference type="ARBA" id="ARBA00022764"/>
    </source>
</evidence>
<evidence type="ECO:0000256" key="6">
    <source>
        <dbReference type="ARBA" id="ARBA00011882"/>
    </source>
</evidence>
<name>A0ABQ1L1I4_9RHOB</name>
<sequence>MLTRRAALMGAALVAASPYVIKTSAAAEEVMDTSDAAPVDLSSMTRRKVKLLAPPFVHAHEQVATAAPEIVEFEMKIVEKELQVDEDAWIRAMTFNGSVPGPMMVVHEGDYVELTLFNPPENMMQHNIDFHAATGALGGGSLTLVNPGEKTVLRFKATRPGVFVYHCAPGGPMIPWHVVSGMSGCIMVLPRDGLKDHLGAPVSYDRIYYIGENDFYIPRGEDGTYMRFEDAGEGYSDMLAVMNGLIPSHVVFNGKVGALTGPDALTAEQGETVLFVHSQANRDTRPHLIGGHGDLVWETGKFNNPPERDLETWFIRGGSAGAALYTFLQPGVYAYVNHNLIEAVNLGATAHVVVGGDWNNDLMEQVVAPVEYDVAYEGRTALP</sequence>
<evidence type="ECO:0000256" key="1">
    <source>
        <dbReference type="ARBA" id="ARBA00001974"/>
    </source>
</evidence>
<evidence type="ECO:0000256" key="12">
    <source>
        <dbReference type="ARBA" id="ARBA00022827"/>
    </source>
</evidence>
<keyword evidence="14 17" id="KW-0186">Copper</keyword>
<evidence type="ECO:0000256" key="9">
    <source>
        <dbReference type="ARBA" id="ARBA00022723"/>
    </source>
</evidence>
<evidence type="ECO:0000313" key="21">
    <source>
        <dbReference type="Proteomes" id="UP000645462"/>
    </source>
</evidence>
<protein>
    <recommendedName>
        <fullName evidence="7 17">Copper-containing nitrite reductase</fullName>
        <ecNumber evidence="6 17">1.7.2.1</ecNumber>
    </recommendedName>
</protein>
<evidence type="ECO:0000259" key="18">
    <source>
        <dbReference type="Pfam" id="PF00394"/>
    </source>
</evidence>
<keyword evidence="8" id="KW-0285">Flavoprotein</keyword>
<dbReference type="CDD" id="cd04201">
    <property type="entry name" value="CuRO_1_CuNIR_like"/>
    <property type="match status" value="1"/>
</dbReference>
<comment type="subunit">
    <text evidence="5 17">Homotrimer.</text>
</comment>
<keyword evidence="11" id="KW-0574">Periplasm</keyword>
<dbReference type="Gene3D" id="2.60.40.420">
    <property type="entry name" value="Cupredoxins - blue copper proteins"/>
    <property type="match status" value="2"/>
</dbReference>
<comment type="caution">
    <text evidence="20">The sequence shown here is derived from an EMBL/GenBank/DDBJ whole genome shotgun (WGS) entry which is preliminary data.</text>
</comment>
<dbReference type="Pfam" id="PF00394">
    <property type="entry name" value="Cu-oxidase"/>
    <property type="match status" value="1"/>
</dbReference>
<dbReference type="SUPFAM" id="SSF49503">
    <property type="entry name" value="Cupredoxins"/>
    <property type="match status" value="2"/>
</dbReference>
<evidence type="ECO:0000256" key="4">
    <source>
        <dbReference type="ARBA" id="ARBA00010609"/>
    </source>
</evidence>
<dbReference type="Pfam" id="PF07732">
    <property type="entry name" value="Cu-oxidase_3"/>
    <property type="match status" value="1"/>
</dbReference>
<evidence type="ECO:0000259" key="19">
    <source>
        <dbReference type="Pfam" id="PF07732"/>
    </source>
</evidence>
<evidence type="ECO:0000313" key="20">
    <source>
        <dbReference type="EMBL" id="GGC17828.1"/>
    </source>
</evidence>
<comment type="cofactor">
    <cofactor evidence="17">
        <name>Cu(+)</name>
        <dbReference type="ChEBI" id="CHEBI:49552"/>
    </cofactor>
    <text evidence="17">Binds 1 Cu(+) ion.</text>
</comment>
<keyword evidence="15" id="KW-0534">Nitrate assimilation</keyword>
<dbReference type="NCBIfam" id="TIGR02376">
    <property type="entry name" value="Cu_nitrite_red"/>
    <property type="match status" value="1"/>
</dbReference>
<dbReference type="InterPro" id="IPR011707">
    <property type="entry name" value="Cu-oxidase-like_N"/>
</dbReference>
<comment type="cofactor">
    <cofactor evidence="17">
        <name>Cu(2+)</name>
        <dbReference type="ChEBI" id="CHEBI:29036"/>
    </cofactor>
    <text evidence="17">Binds 1 Cu(+) ion.</text>
</comment>
<feature type="domain" description="Plastocyanin-like" evidence="18">
    <location>
        <begin position="208"/>
        <end position="354"/>
    </location>
</feature>
<evidence type="ECO:0000256" key="16">
    <source>
        <dbReference type="ARBA" id="ARBA00049340"/>
    </source>
</evidence>
<gene>
    <name evidence="20" type="ORF">GCM10011363_38050</name>
</gene>
<evidence type="ECO:0000256" key="10">
    <source>
        <dbReference type="ARBA" id="ARBA00022737"/>
    </source>
</evidence>
<dbReference type="EMBL" id="BMFC01000013">
    <property type="protein sequence ID" value="GGC17828.1"/>
    <property type="molecule type" value="Genomic_DNA"/>
</dbReference>
<dbReference type="InterPro" id="IPR001287">
    <property type="entry name" value="NO2-reductase_Cu"/>
</dbReference>
<reference evidence="21" key="1">
    <citation type="journal article" date="2019" name="Int. J. Syst. Evol. Microbiol.">
        <title>The Global Catalogue of Microorganisms (GCM) 10K type strain sequencing project: providing services to taxonomists for standard genome sequencing and annotation.</title>
        <authorList>
            <consortium name="The Broad Institute Genomics Platform"/>
            <consortium name="The Broad Institute Genome Sequencing Center for Infectious Disease"/>
            <person name="Wu L."/>
            <person name="Ma J."/>
        </authorList>
    </citation>
    <scope>NUCLEOTIDE SEQUENCE [LARGE SCALE GENOMIC DNA]</scope>
    <source>
        <strain evidence="21">CGMCC 1.12478</strain>
    </source>
</reference>
<evidence type="ECO:0000256" key="17">
    <source>
        <dbReference type="RuleBase" id="RU365025"/>
    </source>
</evidence>
<proteinExistence type="inferred from homology"/>